<evidence type="ECO:0000313" key="2">
    <source>
        <dbReference type="Proteomes" id="UP000680038"/>
    </source>
</evidence>
<comment type="caution">
    <text evidence="1">The sequence shown here is derived from an EMBL/GenBank/DDBJ whole genome shotgun (WGS) entry which is preliminary data.</text>
</comment>
<dbReference type="AlphaFoldDB" id="A0A916NBC9"/>
<reference evidence="1" key="1">
    <citation type="submission" date="2021-04" db="EMBL/GenBank/DDBJ databases">
        <authorList>
            <person name="Rodrigo-Torres L."/>
            <person name="Arahal R. D."/>
            <person name="Lucena T."/>
        </authorList>
    </citation>
    <scope>NUCLEOTIDE SEQUENCE</scope>
    <source>
        <strain evidence="1">CECT 9275</strain>
    </source>
</reference>
<gene>
    <name evidence="1" type="ORF">DYBT9275_01756</name>
</gene>
<sequence length="89" mass="10470">MVNLPRNQVVNFSEIPTMQLDSYDRQYVAVINQQKEREVWVNCECRGKYDTDSYKYRLVDADDGGDCYFRVKVNLDKHKYHSLSVNGEA</sequence>
<evidence type="ECO:0000313" key="1">
    <source>
        <dbReference type="EMBL" id="CAG4997364.1"/>
    </source>
</evidence>
<organism evidence="1 2">
    <name type="scientific">Dyadobacter helix</name>
    <dbReference type="NCBI Taxonomy" id="2822344"/>
    <lineage>
        <taxon>Bacteria</taxon>
        <taxon>Pseudomonadati</taxon>
        <taxon>Bacteroidota</taxon>
        <taxon>Cytophagia</taxon>
        <taxon>Cytophagales</taxon>
        <taxon>Spirosomataceae</taxon>
        <taxon>Dyadobacter</taxon>
    </lineage>
</organism>
<name>A0A916NBC9_9BACT</name>
<dbReference type="EMBL" id="CAJRAF010000002">
    <property type="protein sequence ID" value="CAG4997364.1"/>
    <property type="molecule type" value="Genomic_DNA"/>
</dbReference>
<proteinExistence type="predicted"/>
<keyword evidence="2" id="KW-1185">Reference proteome</keyword>
<accession>A0A916NBC9</accession>
<dbReference type="Proteomes" id="UP000680038">
    <property type="component" value="Unassembled WGS sequence"/>
</dbReference>
<protein>
    <submittedName>
        <fullName evidence="1">Uncharacterized protein</fullName>
    </submittedName>
</protein>